<proteinExistence type="predicted"/>
<keyword evidence="2" id="KW-1185">Reference proteome</keyword>
<dbReference type="AlphaFoldDB" id="A0A445F432"/>
<dbReference type="EMBL" id="QZWG01000020">
    <property type="protein sequence ID" value="RZB43598.1"/>
    <property type="molecule type" value="Genomic_DNA"/>
</dbReference>
<protein>
    <submittedName>
        <fullName evidence="1">Uncharacterized protein</fullName>
    </submittedName>
</protein>
<organism evidence="1 2">
    <name type="scientific">Glycine soja</name>
    <name type="common">Wild soybean</name>
    <dbReference type="NCBI Taxonomy" id="3848"/>
    <lineage>
        <taxon>Eukaryota</taxon>
        <taxon>Viridiplantae</taxon>
        <taxon>Streptophyta</taxon>
        <taxon>Embryophyta</taxon>
        <taxon>Tracheophyta</taxon>
        <taxon>Spermatophyta</taxon>
        <taxon>Magnoliopsida</taxon>
        <taxon>eudicotyledons</taxon>
        <taxon>Gunneridae</taxon>
        <taxon>Pentapetalae</taxon>
        <taxon>rosids</taxon>
        <taxon>fabids</taxon>
        <taxon>Fabales</taxon>
        <taxon>Fabaceae</taxon>
        <taxon>Papilionoideae</taxon>
        <taxon>50 kb inversion clade</taxon>
        <taxon>NPAAA clade</taxon>
        <taxon>indigoferoid/millettioid clade</taxon>
        <taxon>Phaseoleae</taxon>
        <taxon>Glycine</taxon>
        <taxon>Glycine subgen. Soja</taxon>
    </lineage>
</organism>
<reference evidence="1 2" key="1">
    <citation type="submission" date="2018-09" db="EMBL/GenBank/DDBJ databases">
        <title>A high-quality reference genome of wild soybean provides a powerful tool to mine soybean genomes.</title>
        <authorList>
            <person name="Xie M."/>
            <person name="Chung C.Y.L."/>
            <person name="Li M.-W."/>
            <person name="Wong F.-L."/>
            <person name="Chan T.-F."/>
            <person name="Lam H.-M."/>
        </authorList>
    </citation>
    <scope>NUCLEOTIDE SEQUENCE [LARGE SCALE GENOMIC DNA]</scope>
    <source>
        <strain evidence="2">cv. W05</strain>
        <tissue evidence="1">Hypocotyl of etiolated seedlings</tissue>
    </source>
</reference>
<name>A0A445F432_GLYSO</name>
<gene>
    <name evidence="1" type="ORF">D0Y65_053916</name>
</gene>
<evidence type="ECO:0000313" key="1">
    <source>
        <dbReference type="EMBL" id="RZB43598.1"/>
    </source>
</evidence>
<accession>A0A445F432</accession>
<evidence type="ECO:0000313" key="2">
    <source>
        <dbReference type="Proteomes" id="UP000289340"/>
    </source>
</evidence>
<feature type="non-terminal residue" evidence="1">
    <location>
        <position position="56"/>
    </location>
</feature>
<dbReference type="Proteomes" id="UP000289340">
    <property type="component" value="Chromosome 20"/>
</dbReference>
<sequence length="56" mass="6474">MACSLSSFCTLNQAFCRHNSIKYPKIRFQSFSDHDNGKRANIVDANLSILRERIQQ</sequence>
<dbReference type="PANTHER" id="PTHR38225">
    <property type="entry name" value="PROTEIN, PUTATIVE-RELATED"/>
    <property type="match status" value="1"/>
</dbReference>
<dbReference type="PANTHER" id="PTHR38225:SF3">
    <property type="entry name" value="RX N-TERMINAL DOMAIN-CONTAINING PROTEIN"/>
    <property type="match status" value="1"/>
</dbReference>
<comment type="caution">
    <text evidence="1">The sequence shown here is derived from an EMBL/GenBank/DDBJ whole genome shotgun (WGS) entry which is preliminary data.</text>
</comment>